<accession>A0A5C6LKA4</accession>
<dbReference type="EMBL" id="VOHY01000001">
    <property type="protein sequence ID" value="TWV79501.1"/>
    <property type="molecule type" value="Genomic_DNA"/>
</dbReference>
<evidence type="ECO:0000313" key="1">
    <source>
        <dbReference type="EMBL" id="TWV79501.1"/>
    </source>
</evidence>
<dbReference type="Proteomes" id="UP000318041">
    <property type="component" value="Unassembled WGS sequence"/>
</dbReference>
<comment type="caution">
    <text evidence="1">The sequence shown here is derived from an EMBL/GenBank/DDBJ whole genome shotgun (WGS) entry which is preliminary data.</text>
</comment>
<gene>
    <name evidence="1" type="ORF">FSA08_01120</name>
</gene>
<proteinExistence type="predicted"/>
<dbReference type="SUPFAM" id="SSF50475">
    <property type="entry name" value="FMN-binding split barrel"/>
    <property type="match status" value="1"/>
</dbReference>
<name>A0A5C6LKA4_BACFG</name>
<dbReference type="RefSeq" id="WP_008769268.1">
    <property type="nucleotide sequence ID" value="NZ_CP069563.1"/>
</dbReference>
<evidence type="ECO:0000313" key="2">
    <source>
        <dbReference type="Proteomes" id="UP000318041"/>
    </source>
</evidence>
<dbReference type="Pfam" id="PF12900">
    <property type="entry name" value="Pyridox_ox_2"/>
    <property type="match status" value="1"/>
</dbReference>
<sequence length="162" mass="18825">MEYINDLIRRKDRLLPENEAMMLLENGEYGVLSMVLPDEDAYGIPINYVWDKQRSIYFHCAPEGRKLRILNGCNRVSFCVVGHTRIISNQFSTEYESIVISGTMICQLEEAEKRMALELLLDKYSPEDKKIGLKYMEKSFHRTHVLKLIIESVSGKCKKTDQ</sequence>
<protein>
    <submittedName>
        <fullName evidence="1">Pyridoxamine 5'-phosphate oxidase family protein</fullName>
    </submittedName>
</protein>
<dbReference type="AlphaFoldDB" id="A0A5C6LKA4"/>
<dbReference type="PANTHER" id="PTHR34071:SF2">
    <property type="entry name" value="FLAVIN-NUCLEOTIDE-BINDING PROTEIN"/>
    <property type="match status" value="1"/>
</dbReference>
<dbReference type="InterPro" id="IPR024747">
    <property type="entry name" value="Pyridox_Oxase-rel"/>
</dbReference>
<dbReference type="PANTHER" id="PTHR34071">
    <property type="entry name" value="5-NITROIMIDAZOLE ANTIBIOTICS RESISTANCE PROTEIN, NIMA-FAMILY-RELATED PROTEIN-RELATED"/>
    <property type="match status" value="1"/>
</dbReference>
<dbReference type="InterPro" id="IPR012349">
    <property type="entry name" value="Split_barrel_FMN-bd"/>
</dbReference>
<reference evidence="1 2" key="1">
    <citation type="submission" date="2019-08" db="EMBL/GenBank/DDBJ databases">
        <title>Genome sequencing of Bacteroides fragilis Sample_iSURF_9.</title>
        <authorList>
            <person name="Chandler J.E."/>
            <person name="Ruoff K.L."/>
            <person name="Price C.E."/>
            <person name="Valls R.A."/>
            <person name="O'Toole G.A."/>
        </authorList>
    </citation>
    <scope>NUCLEOTIDE SEQUENCE [LARGE SCALE GENOMIC DNA]</scope>
    <source>
        <strain evidence="1 2">CFPLTA004_1B</strain>
    </source>
</reference>
<organism evidence="1 2">
    <name type="scientific">Bacteroides fragilis</name>
    <dbReference type="NCBI Taxonomy" id="817"/>
    <lineage>
        <taxon>Bacteria</taxon>
        <taxon>Pseudomonadati</taxon>
        <taxon>Bacteroidota</taxon>
        <taxon>Bacteroidia</taxon>
        <taxon>Bacteroidales</taxon>
        <taxon>Bacteroidaceae</taxon>
        <taxon>Bacteroides</taxon>
    </lineage>
</organism>
<dbReference type="Gene3D" id="2.30.110.10">
    <property type="entry name" value="Electron Transport, Fmn-binding Protein, Chain A"/>
    <property type="match status" value="1"/>
</dbReference>